<sequence length="127" mass="14334">MITPIYAALLCLVFIYLAIRVIKFRRGYKVALGDGDEKLLNKAIRAHGNFAEYVPFALLLMLMVELQLEQQSPYLHVLGFALLVGRLLHAYAVSQPSEPLKFRVYGMLLTFSVLIASALWALYLGIF</sequence>
<dbReference type="AlphaFoldDB" id="A0A128F6E0"/>
<comment type="subcellular location">
    <subcellularLocation>
        <location evidence="1">Membrane</location>
    </subcellularLocation>
</comment>
<evidence type="ECO:0000256" key="3">
    <source>
        <dbReference type="ARBA" id="ARBA00022989"/>
    </source>
</evidence>
<evidence type="ECO:0000256" key="2">
    <source>
        <dbReference type="ARBA" id="ARBA00022692"/>
    </source>
</evidence>
<feature type="transmembrane region" description="Helical" evidence="5">
    <location>
        <begin position="6"/>
        <end position="22"/>
    </location>
</feature>
<evidence type="ECO:0000313" key="6">
    <source>
        <dbReference type="EMBL" id="CZF82342.1"/>
    </source>
</evidence>
<feature type="transmembrane region" description="Helical" evidence="5">
    <location>
        <begin position="104"/>
        <end position="126"/>
    </location>
</feature>
<dbReference type="STRING" id="1796497.GCE9029_03169"/>
<dbReference type="Gene3D" id="1.20.120.550">
    <property type="entry name" value="Membrane associated eicosanoid/glutathione metabolism-like domain"/>
    <property type="match status" value="1"/>
</dbReference>
<gene>
    <name evidence="6" type="primary">yecN</name>
    <name evidence="6" type="ORF">GCE9029_03169</name>
</gene>
<dbReference type="SUPFAM" id="SSF161084">
    <property type="entry name" value="MAPEG domain-like"/>
    <property type="match status" value="1"/>
</dbReference>
<dbReference type="InterPro" id="IPR001129">
    <property type="entry name" value="Membr-assoc_MAPEG"/>
</dbReference>
<accession>A0A128F6E0</accession>
<dbReference type="Pfam" id="PF01124">
    <property type="entry name" value="MAPEG"/>
    <property type="match status" value="1"/>
</dbReference>
<evidence type="ECO:0000256" key="5">
    <source>
        <dbReference type="SAM" id="Phobius"/>
    </source>
</evidence>
<dbReference type="RefSeq" id="WP_062664581.1">
    <property type="nucleotide sequence ID" value="NZ_FIZX01000002.1"/>
</dbReference>
<keyword evidence="7" id="KW-1185">Reference proteome</keyword>
<name>A0A128F6E0_9GAMM</name>
<evidence type="ECO:0000256" key="1">
    <source>
        <dbReference type="ARBA" id="ARBA00004370"/>
    </source>
</evidence>
<evidence type="ECO:0000313" key="7">
    <source>
        <dbReference type="Proteomes" id="UP000071641"/>
    </source>
</evidence>
<feature type="transmembrane region" description="Helical" evidence="5">
    <location>
        <begin position="74"/>
        <end position="92"/>
    </location>
</feature>
<keyword evidence="2 5" id="KW-0812">Transmembrane</keyword>
<reference evidence="7" key="1">
    <citation type="submission" date="2016-02" db="EMBL/GenBank/DDBJ databases">
        <authorList>
            <person name="Rodrigo-Torres Lidia"/>
            <person name="Arahal R.David."/>
        </authorList>
    </citation>
    <scope>NUCLEOTIDE SEQUENCE [LARGE SCALE GENOMIC DNA]</scope>
    <source>
        <strain evidence="7">CECT 9029</strain>
    </source>
</reference>
<dbReference type="EMBL" id="FIZX01000002">
    <property type="protein sequence ID" value="CZF82342.1"/>
    <property type="molecule type" value="Genomic_DNA"/>
</dbReference>
<keyword evidence="3 5" id="KW-1133">Transmembrane helix</keyword>
<dbReference type="InterPro" id="IPR023352">
    <property type="entry name" value="MAPEG-like_dom_sf"/>
</dbReference>
<dbReference type="PANTHER" id="PTHR35814">
    <property type="match status" value="1"/>
</dbReference>
<keyword evidence="4 5" id="KW-0472">Membrane</keyword>
<evidence type="ECO:0000256" key="4">
    <source>
        <dbReference type="ARBA" id="ARBA00023136"/>
    </source>
</evidence>
<dbReference type="PANTHER" id="PTHR35814:SF1">
    <property type="entry name" value="GLUTATHIONE S-TRANSFERASE-RELATED"/>
    <property type="match status" value="1"/>
</dbReference>
<dbReference type="GO" id="GO:0016020">
    <property type="term" value="C:membrane"/>
    <property type="evidence" value="ECO:0007669"/>
    <property type="project" value="UniProtKB-SubCell"/>
</dbReference>
<dbReference type="Proteomes" id="UP000071641">
    <property type="component" value="Unassembled WGS sequence"/>
</dbReference>
<protein>
    <submittedName>
        <fullName evidence="6">Inner membrane protein YecN</fullName>
    </submittedName>
</protein>
<proteinExistence type="predicted"/>
<dbReference type="OrthoDB" id="8537976at2"/>
<organism evidence="6 7">
    <name type="scientific">Grimontia celer</name>
    <dbReference type="NCBI Taxonomy" id="1796497"/>
    <lineage>
        <taxon>Bacteria</taxon>
        <taxon>Pseudomonadati</taxon>
        <taxon>Pseudomonadota</taxon>
        <taxon>Gammaproteobacteria</taxon>
        <taxon>Vibrionales</taxon>
        <taxon>Vibrionaceae</taxon>
        <taxon>Grimontia</taxon>
    </lineage>
</organism>